<feature type="chain" id="PRO_5032929094" evidence="4">
    <location>
        <begin position="44"/>
        <end position="444"/>
    </location>
</feature>
<protein>
    <submittedName>
        <fullName evidence="5">ABC transporter substrate-binding protein</fullName>
    </submittedName>
</protein>
<accession>A0A846Y5W6</accession>
<dbReference type="EMBL" id="JAAXOP010000019">
    <property type="protein sequence ID" value="NKY53695.1"/>
    <property type="molecule type" value="Genomic_DNA"/>
</dbReference>
<organism evidence="5 6">
    <name type="scientific">Nocardia vermiculata</name>
    <dbReference type="NCBI Taxonomy" id="257274"/>
    <lineage>
        <taxon>Bacteria</taxon>
        <taxon>Bacillati</taxon>
        <taxon>Actinomycetota</taxon>
        <taxon>Actinomycetes</taxon>
        <taxon>Mycobacteriales</taxon>
        <taxon>Nocardiaceae</taxon>
        <taxon>Nocardia</taxon>
    </lineage>
</organism>
<evidence type="ECO:0000313" key="6">
    <source>
        <dbReference type="Proteomes" id="UP000565711"/>
    </source>
</evidence>
<dbReference type="GO" id="GO:0042956">
    <property type="term" value="P:maltodextrin transmembrane transport"/>
    <property type="evidence" value="ECO:0007669"/>
    <property type="project" value="TreeGrafter"/>
</dbReference>
<dbReference type="InterPro" id="IPR006059">
    <property type="entry name" value="SBP"/>
</dbReference>
<dbReference type="PANTHER" id="PTHR30061">
    <property type="entry name" value="MALTOSE-BINDING PERIPLASMIC PROTEIN"/>
    <property type="match status" value="1"/>
</dbReference>
<dbReference type="Proteomes" id="UP000565711">
    <property type="component" value="Unassembled WGS sequence"/>
</dbReference>
<feature type="signal peptide" evidence="4">
    <location>
        <begin position="1"/>
        <end position="43"/>
    </location>
</feature>
<evidence type="ECO:0000256" key="2">
    <source>
        <dbReference type="ARBA" id="ARBA00022448"/>
    </source>
</evidence>
<dbReference type="AlphaFoldDB" id="A0A846Y5W6"/>
<dbReference type="SUPFAM" id="SSF53850">
    <property type="entry name" value="Periplasmic binding protein-like II"/>
    <property type="match status" value="1"/>
</dbReference>
<keyword evidence="3 4" id="KW-0732">Signal</keyword>
<evidence type="ECO:0000313" key="5">
    <source>
        <dbReference type="EMBL" id="NKY53695.1"/>
    </source>
</evidence>
<dbReference type="GO" id="GO:0015768">
    <property type="term" value="P:maltose transport"/>
    <property type="evidence" value="ECO:0007669"/>
    <property type="project" value="TreeGrafter"/>
</dbReference>
<evidence type="ECO:0000256" key="4">
    <source>
        <dbReference type="SAM" id="SignalP"/>
    </source>
</evidence>
<name>A0A846Y5W6_9NOCA</name>
<keyword evidence="6" id="KW-1185">Reference proteome</keyword>
<comment type="similarity">
    <text evidence="1">Belongs to the bacterial solute-binding protein 1 family.</text>
</comment>
<dbReference type="Gene3D" id="3.40.190.10">
    <property type="entry name" value="Periplasmic binding protein-like II"/>
    <property type="match status" value="2"/>
</dbReference>
<comment type="caution">
    <text evidence="5">The sequence shown here is derived from an EMBL/GenBank/DDBJ whole genome shotgun (WGS) entry which is preliminary data.</text>
</comment>
<evidence type="ECO:0000256" key="3">
    <source>
        <dbReference type="ARBA" id="ARBA00022729"/>
    </source>
</evidence>
<dbReference type="CDD" id="cd14750">
    <property type="entry name" value="PBP2_TMBP"/>
    <property type="match status" value="1"/>
</dbReference>
<proteinExistence type="inferred from homology"/>
<reference evidence="5 6" key="1">
    <citation type="submission" date="2020-04" db="EMBL/GenBank/DDBJ databases">
        <title>MicrobeNet Type strains.</title>
        <authorList>
            <person name="Nicholson A.C."/>
        </authorList>
    </citation>
    <scope>NUCLEOTIDE SEQUENCE [LARGE SCALE GENOMIC DNA]</scope>
    <source>
        <strain evidence="5 6">JCM 12354</strain>
    </source>
</reference>
<dbReference type="Pfam" id="PF01547">
    <property type="entry name" value="SBP_bac_1"/>
    <property type="match status" value="1"/>
</dbReference>
<dbReference type="GO" id="GO:1901982">
    <property type="term" value="F:maltose binding"/>
    <property type="evidence" value="ECO:0007669"/>
    <property type="project" value="TreeGrafter"/>
</dbReference>
<dbReference type="GO" id="GO:0055052">
    <property type="term" value="C:ATP-binding cassette (ABC) transporter complex, substrate-binding subunit-containing"/>
    <property type="evidence" value="ECO:0007669"/>
    <property type="project" value="TreeGrafter"/>
</dbReference>
<evidence type="ECO:0000256" key="1">
    <source>
        <dbReference type="ARBA" id="ARBA00008520"/>
    </source>
</evidence>
<sequence length="444" mass="47031">MALNKAFSDKTRARATSRRTSLVSRAALAAVSAALLTAGFTSACSSGNGNDAINQNMDGRGPITYVEGKDTTENGAVKQLIERWNAGHPDEQVTFKEQSNDASQQYDDLAQHMKAKQSDYDVMALDVPWTAEFAAKGWIQPLKDSFSVDTSTLLSPTVASATYQGTLYAAPRNTNGGLLYYRKDLVPNPPKTWPELLADCNIARDRGIGCYAGQFAPYEGLTVNAAEVINAYGGSFVGPDGKTATVDSPQSRAGLQVLADAYKNGDIPKEAISFKEPESQNAFAQGKLMFLRTWPNFYGVAGSDASAVSDNFGVAPLPGKDGIGASTLGGYNAAISAYSEHKATALDFLRFLISEDAQRIVAEGALPPVRASMYDDPALIAKFPYMPALKDSIASAVPRPVTPFYPAVSKAIQDNAYAALTGKESVDQAIGGMQKGIEAAGSGS</sequence>
<keyword evidence="2" id="KW-0813">Transport</keyword>
<dbReference type="PANTHER" id="PTHR30061:SF50">
    <property type="entry name" value="MALTOSE_MALTODEXTRIN-BINDING PERIPLASMIC PROTEIN"/>
    <property type="match status" value="1"/>
</dbReference>
<gene>
    <name evidence="5" type="ORF">HGA08_26210</name>
</gene>